<reference evidence="1 2" key="1">
    <citation type="submission" date="2015-11" db="EMBL/GenBank/DDBJ databases">
        <title>Genomic analysis of 38 Legionella species identifies large and diverse effector repertoires.</title>
        <authorList>
            <person name="Burstein D."/>
            <person name="Amaro F."/>
            <person name="Zusman T."/>
            <person name="Lifshitz Z."/>
            <person name="Cohen O."/>
            <person name="Gilbert J.A."/>
            <person name="Pupko T."/>
            <person name="Shuman H.A."/>
            <person name="Segal G."/>
        </authorList>
    </citation>
    <scope>NUCLEOTIDE SEQUENCE [LARGE SCALE GENOMIC DNA]</scope>
    <source>
        <strain evidence="1 2">ATCC 49180</strain>
    </source>
</reference>
<dbReference type="STRING" id="40335.Ltuc_0807"/>
<evidence type="ECO:0000313" key="2">
    <source>
        <dbReference type="Proteomes" id="UP000054693"/>
    </source>
</evidence>
<organism evidence="1 2">
    <name type="scientific">Legionella tucsonensis</name>
    <dbReference type="NCBI Taxonomy" id="40335"/>
    <lineage>
        <taxon>Bacteria</taxon>
        <taxon>Pseudomonadati</taxon>
        <taxon>Pseudomonadota</taxon>
        <taxon>Gammaproteobacteria</taxon>
        <taxon>Legionellales</taxon>
        <taxon>Legionellaceae</taxon>
        <taxon>Legionella</taxon>
    </lineage>
</organism>
<comment type="caution">
    <text evidence="1">The sequence shown here is derived from an EMBL/GenBank/DDBJ whole genome shotgun (WGS) entry which is preliminary data.</text>
</comment>
<proteinExistence type="predicted"/>
<dbReference type="PATRIC" id="fig|40335.7.peg.847"/>
<protein>
    <submittedName>
        <fullName evidence="1">Uncharacterized protein</fullName>
    </submittedName>
</protein>
<dbReference type="AlphaFoldDB" id="A0A0W0ZVW2"/>
<gene>
    <name evidence="1" type="ORF">Ltuc_0807</name>
</gene>
<dbReference type="EMBL" id="LNZA01000001">
    <property type="protein sequence ID" value="KTD72960.1"/>
    <property type="molecule type" value="Genomic_DNA"/>
</dbReference>
<name>A0A0W0ZVW2_9GAMM</name>
<accession>A0A0W0ZVW2</accession>
<dbReference type="Proteomes" id="UP000054693">
    <property type="component" value="Unassembled WGS sequence"/>
</dbReference>
<evidence type="ECO:0000313" key="1">
    <source>
        <dbReference type="EMBL" id="KTD72960.1"/>
    </source>
</evidence>
<keyword evidence="2" id="KW-1185">Reference proteome</keyword>
<sequence>MGHSTMDSKIEKQPFTLTMLGTLTDFTPELKQTAKLSPYTKGAKVKDYPKGETLSIVSFLIKTNALAQTTKEDTKNPYPLQSDEITVINGPKTDGSNVGEKISLGLAAILKAIARGQTLINIIAHSRGAVESILIAHELQAIQTIISGCATFEEVLKQLAEQQTKRYKGTPTNNTPDIIESLKSQINLIPKEEQEQWFNKLKTNLPHTSINFFGIDPVPGDCFPITWYDERFFILPEIIKNAELIYYANEHSDWGFTPIYPEVVSKEKQNLVCYSMPGHHGTGSSGNDGSQQGIIVSPDGYKTTHVQKIMIYKILNFLNKYHVAFHDGIEIFHQYTALGRKYSGIDAEAESIDIAALDFPTILRALYAAIAKNQIGYDAYNSTHYSYMGLTKQRRILHKERIYGLFNDVFTAYSGYVNEEHALLMQTHFFKIFGLDAKRKNLTEMINTVSLALEENIKKIANKEASILDSEVSRKIVLETFGIVIRQVSQQYLTENWISIEKEQEKETLYQAIIDIITKFKELSASDNLIIQQFVEELLLLSFTSINHTLVLQSQGLEKDFNYFQESIDIRLTHFFSALLMQLNHIENSPSVILDEIINSEEYKTLPNHPSTRKIAHIYKKLSGKGLEKYSIEQLTQSYEEQFADIIEDFAKLYQQIQTFIYDLAALRSIVPSKKIEVDELYLLKQANGLVIMAAERFYKDRPLQELPPIAEANLFMKLAEQHAIEHFGVVDRSKEKNKGPEKANAETGGFFSGTLSFFWSPMSRMIYGTQVTASTNGEITQKESITPTPT</sequence>